<name>A0A9N9IAF9_9GLOM</name>
<organism evidence="1 2">
    <name type="scientific">Racocetra fulgida</name>
    <dbReference type="NCBI Taxonomy" id="60492"/>
    <lineage>
        <taxon>Eukaryota</taxon>
        <taxon>Fungi</taxon>
        <taxon>Fungi incertae sedis</taxon>
        <taxon>Mucoromycota</taxon>
        <taxon>Glomeromycotina</taxon>
        <taxon>Glomeromycetes</taxon>
        <taxon>Diversisporales</taxon>
        <taxon>Gigasporaceae</taxon>
        <taxon>Racocetra</taxon>
    </lineage>
</organism>
<proteinExistence type="predicted"/>
<comment type="caution">
    <text evidence="1">The sequence shown here is derived from an EMBL/GenBank/DDBJ whole genome shotgun (WGS) entry which is preliminary data.</text>
</comment>
<accession>A0A9N9IAF9</accession>
<feature type="non-terminal residue" evidence="1">
    <location>
        <position position="82"/>
    </location>
</feature>
<dbReference type="EMBL" id="CAJVPZ010027002">
    <property type="protein sequence ID" value="CAG8727335.1"/>
    <property type="molecule type" value="Genomic_DNA"/>
</dbReference>
<evidence type="ECO:0000313" key="2">
    <source>
        <dbReference type="Proteomes" id="UP000789396"/>
    </source>
</evidence>
<dbReference type="Proteomes" id="UP000789396">
    <property type="component" value="Unassembled WGS sequence"/>
</dbReference>
<reference evidence="1" key="1">
    <citation type="submission" date="2021-06" db="EMBL/GenBank/DDBJ databases">
        <authorList>
            <person name="Kallberg Y."/>
            <person name="Tangrot J."/>
            <person name="Rosling A."/>
        </authorList>
    </citation>
    <scope>NUCLEOTIDE SEQUENCE</scope>
    <source>
        <strain evidence="1">IN212</strain>
    </source>
</reference>
<feature type="non-terminal residue" evidence="1">
    <location>
        <position position="1"/>
    </location>
</feature>
<dbReference type="AlphaFoldDB" id="A0A9N9IAF9"/>
<gene>
    <name evidence="1" type="ORF">RFULGI_LOCUS11874</name>
</gene>
<sequence length="82" mass="9363">SETPGLLKNRDISGRTVNLIINLNRLLMVSQLSRGKFTTRDFVKKCKPNETVAEQSKDLEAIVRLIEASHIKKLHELKTTFE</sequence>
<protein>
    <submittedName>
        <fullName evidence="1">2630_t:CDS:1</fullName>
    </submittedName>
</protein>
<keyword evidence="2" id="KW-1185">Reference proteome</keyword>
<dbReference type="OrthoDB" id="2475604at2759"/>
<evidence type="ECO:0000313" key="1">
    <source>
        <dbReference type="EMBL" id="CAG8727335.1"/>
    </source>
</evidence>